<dbReference type="InterPro" id="IPR018649">
    <property type="entry name" value="SHOCT"/>
</dbReference>
<accession>A0A0K9XCG1</accession>
<gene>
    <name evidence="3" type="ORF">AC230_20360</name>
</gene>
<evidence type="ECO:0000313" key="3">
    <source>
        <dbReference type="EMBL" id="KNB50796.1"/>
    </source>
</evidence>
<dbReference type="EMBL" id="LFXA01000013">
    <property type="protein sequence ID" value="KNB50796.1"/>
    <property type="molecule type" value="Genomic_DNA"/>
</dbReference>
<feature type="transmembrane region" description="Helical" evidence="1">
    <location>
        <begin position="12"/>
        <end position="35"/>
    </location>
</feature>
<dbReference type="STRING" id="1678637.AC230_20360"/>
<dbReference type="Pfam" id="PF09851">
    <property type="entry name" value="SHOCT"/>
    <property type="match status" value="1"/>
</dbReference>
<feature type="domain" description="SHOCT" evidence="2">
    <location>
        <begin position="57"/>
        <end position="81"/>
    </location>
</feature>
<dbReference type="PATRIC" id="fig|1678637.3.peg.4357"/>
<keyword evidence="1" id="KW-1133">Transmembrane helix</keyword>
<keyword evidence="1" id="KW-0472">Membrane</keyword>
<sequence>MTFWYGDHGGGWGWVAMSIGMVLFWAVVVAALVLLARSLGRPHQHTRWGPPPTAPAEQVLAERFARGEIDEEEYRRRLEVLRSTGAPPPR</sequence>
<evidence type="ECO:0000256" key="1">
    <source>
        <dbReference type="SAM" id="Phobius"/>
    </source>
</evidence>
<reference evidence="4" key="1">
    <citation type="submission" date="2015-07" db="EMBL/GenBank/DDBJ databases">
        <title>Draft genome sequence of Streptomyces sp. CMAA 1322, a bacterium isolated from Caatinga biome, from dry forest semiarid of Brazil.</title>
        <authorList>
            <person name="Santos S.N."/>
            <person name="Gacesa R."/>
            <person name="Taketani R.G."/>
            <person name="Long P.F."/>
            <person name="Melo I.S."/>
        </authorList>
    </citation>
    <scope>NUCLEOTIDE SEQUENCE [LARGE SCALE GENOMIC DNA]</scope>
    <source>
        <strain evidence="4">CMAA 1322</strain>
    </source>
</reference>
<comment type="caution">
    <text evidence="3">The sequence shown here is derived from an EMBL/GenBank/DDBJ whole genome shotgun (WGS) entry which is preliminary data.</text>
</comment>
<dbReference type="OrthoDB" id="3748887at2"/>
<proteinExistence type="predicted"/>
<dbReference type="Proteomes" id="UP000037288">
    <property type="component" value="Unassembled WGS sequence"/>
</dbReference>
<evidence type="ECO:0000313" key="4">
    <source>
        <dbReference type="Proteomes" id="UP000037288"/>
    </source>
</evidence>
<keyword evidence="1" id="KW-0812">Transmembrane</keyword>
<organism evidence="3 4">
    <name type="scientific">Streptomyces caatingaensis</name>
    <dbReference type="NCBI Taxonomy" id="1678637"/>
    <lineage>
        <taxon>Bacteria</taxon>
        <taxon>Bacillati</taxon>
        <taxon>Actinomycetota</taxon>
        <taxon>Actinomycetes</taxon>
        <taxon>Kitasatosporales</taxon>
        <taxon>Streptomycetaceae</taxon>
        <taxon>Streptomyces</taxon>
    </lineage>
</organism>
<dbReference type="RefSeq" id="WP_049717704.1">
    <property type="nucleotide sequence ID" value="NZ_LFXA01000013.1"/>
</dbReference>
<keyword evidence="4" id="KW-1185">Reference proteome</keyword>
<name>A0A0K9XCG1_9ACTN</name>
<protein>
    <recommendedName>
        <fullName evidence="2">SHOCT domain-containing protein</fullName>
    </recommendedName>
</protein>
<dbReference type="AlphaFoldDB" id="A0A0K9XCG1"/>
<evidence type="ECO:0000259" key="2">
    <source>
        <dbReference type="Pfam" id="PF09851"/>
    </source>
</evidence>